<evidence type="ECO:0000259" key="1">
    <source>
        <dbReference type="Pfam" id="PF01170"/>
    </source>
</evidence>
<dbReference type="SUPFAM" id="SSF143437">
    <property type="entry name" value="THUMP domain-like"/>
    <property type="match status" value="1"/>
</dbReference>
<organism evidence="2 3">
    <name type="scientific">Basidiobolus ranarum</name>
    <dbReference type="NCBI Taxonomy" id="34480"/>
    <lineage>
        <taxon>Eukaryota</taxon>
        <taxon>Fungi</taxon>
        <taxon>Fungi incertae sedis</taxon>
        <taxon>Zoopagomycota</taxon>
        <taxon>Entomophthoromycotina</taxon>
        <taxon>Basidiobolomycetes</taxon>
        <taxon>Basidiobolales</taxon>
        <taxon>Basidiobolaceae</taxon>
        <taxon>Basidiobolus</taxon>
    </lineage>
</organism>
<dbReference type="PANTHER" id="PTHR14911:SF13">
    <property type="entry name" value="TRNA (GUANINE(6)-N2)-METHYLTRANSFERASE THUMP3"/>
    <property type="match status" value="1"/>
</dbReference>
<reference evidence="2 3" key="1">
    <citation type="submission" date="2023-04" db="EMBL/GenBank/DDBJ databases">
        <title>Genome of Basidiobolus ranarum AG-B5.</title>
        <authorList>
            <person name="Stajich J.E."/>
            <person name="Carter-House D."/>
            <person name="Gryganskyi A."/>
        </authorList>
    </citation>
    <scope>NUCLEOTIDE SEQUENCE [LARGE SCALE GENOMIC DNA]</scope>
    <source>
        <strain evidence="2 3">AG-B5</strain>
    </source>
</reference>
<proteinExistence type="predicted"/>
<accession>A0ABR2W134</accession>
<evidence type="ECO:0000313" key="3">
    <source>
        <dbReference type="Proteomes" id="UP001479436"/>
    </source>
</evidence>
<dbReference type="InterPro" id="IPR029063">
    <property type="entry name" value="SAM-dependent_MTases_sf"/>
</dbReference>
<protein>
    <recommendedName>
        <fullName evidence="1">Ribosomal RNA large subunit methyltransferase K/L-like methyltransferase domain-containing protein</fullName>
    </recommendedName>
</protein>
<dbReference type="Gene3D" id="3.40.50.150">
    <property type="entry name" value="Vaccinia Virus protein VP39"/>
    <property type="match status" value="1"/>
</dbReference>
<dbReference type="PANTHER" id="PTHR14911">
    <property type="entry name" value="THUMP DOMAIN-CONTAINING"/>
    <property type="match status" value="1"/>
</dbReference>
<dbReference type="SUPFAM" id="SSF53335">
    <property type="entry name" value="S-adenosyl-L-methionine-dependent methyltransferases"/>
    <property type="match status" value="1"/>
</dbReference>
<dbReference type="EMBL" id="JASJQH010007189">
    <property type="protein sequence ID" value="KAK9712940.1"/>
    <property type="molecule type" value="Genomic_DNA"/>
</dbReference>
<name>A0ABR2W134_9FUNG</name>
<sequence>MSIPELACLVPKGLEAIAVSEVKEKIPNIEVTYSELSGFIHIKSTDAEKLEELVTKVSEEVLSVERINFLTGTSDLTKEFFFDTTLEKMEIEKILFNITHDPKDWSWNEAFYFWKGLKRTGSKEENVKFRVTFDKNGYKYKNLSSCELAGALGTSLLDLFPNWSVDLCNYDLEVVANFLPSRLPDSPCRLHIAFALPKSESLDYGPLNLRNRTQFGRTSLRPTIAYCMTRLANISPGQLVIDTCCGVGTIPIEGALSNSQALFLGGDVDEDAIYTRGAANILHTKDRNRVDLCLWSAKKLPFRDGIVDAVVSDLPWGRREGSFQSNCKLYPKLMKEIARVLKPNTGRAILITGERNLFKRVLGMPWCGPLLEVETQFEVTIGYQVLLYVLKRTSTLPPTPNLIEDNSK</sequence>
<dbReference type="InterPro" id="IPR000241">
    <property type="entry name" value="RlmKL-like_Mtase"/>
</dbReference>
<dbReference type="Proteomes" id="UP001479436">
    <property type="component" value="Unassembled WGS sequence"/>
</dbReference>
<keyword evidence="3" id="KW-1185">Reference proteome</keyword>
<dbReference type="Pfam" id="PF01170">
    <property type="entry name" value="UPF0020"/>
    <property type="match status" value="1"/>
</dbReference>
<comment type="caution">
    <text evidence="2">The sequence shown here is derived from an EMBL/GenBank/DDBJ whole genome shotgun (WGS) entry which is preliminary data.</text>
</comment>
<dbReference type="CDD" id="cd02440">
    <property type="entry name" value="AdoMet_MTases"/>
    <property type="match status" value="1"/>
</dbReference>
<gene>
    <name evidence="2" type="ORF">K7432_006804</name>
</gene>
<feature type="domain" description="Ribosomal RNA large subunit methyltransferase K/L-like methyltransferase" evidence="1">
    <location>
        <begin position="212"/>
        <end position="363"/>
    </location>
</feature>
<evidence type="ECO:0000313" key="2">
    <source>
        <dbReference type="EMBL" id="KAK9712940.1"/>
    </source>
</evidence>